<sequence>MTGIRLGIRRRRLNGRGLFQKGYTKSQGQLHVRGSKEMSDVRTYLVDANRLSRDGLARIFSESRFQIIGEADGLSGLLDQSGEDGGVDLIILDSNILEDRVGESIGALRQALPNAKTVILGNSQQPEVLLECFSAGADGCLLKDISSAALLESLDLVLLSERVFPSQLLTLVMRGNASFGVRQPVAAVSEARLSERELQILRYLVSGHSNKVIANRLDVTEATVKVHLKSILRKIKAQNRTQAAIWALNHGLAGTPASDMQF</sequence>
<dbReference type="PRINTS" id="PR00038">
    <property type="entry name" value="HTHLUXR"/>
</dbReference>
<dbReference type="InterPro" id="IPR016032">
    <property type="entry name" value="Sig_transdc_resp-reg_C-effctor"/>
</dbReference>
<dbReference type="PANTHER" id="PTHR43214">
    <property type="entry name" value="TWO-COMPONENT RESPONSE REGULATOR"/>
    <property type="match status" value="1"/>
</dbReference>
<dbReference type="InterPro" id="IPR039420">
    <property type="entry name" value="WalR-like"/>
</dbReference>
<dbReference type="PROSITE" id="PS50043">
    <property type="entry name" value="HTH_LUXR_2"/>
    <property type="match status" value="1"/>
</dbReference>
<proteinExistence type="predicted"/>
<evidence type="ECO:0000256" key="2">
    <source>
        <dbReference type="PROSITE-ProRule" id="PRU00169"/>
    </source>
</evidence>
<reference evidence="5 6" key="1">
    <citation type="submission" date="2018-07" db="EMBL/GenBank/DDBJ databases">
        <title>Venubactetium sediminum gen. nov., sp. nov., isolated from a marine solar saltern.</title>
        <authorList>
            <person name="Wang S."/>
        </authorList>
    </citation>
    <scope>NUCLEOTIDE SEQUENCE [LARGE SCALE GENOMIC DNA]</scope>
    <source>
        <strain evidence="5 6">WD2A32</strain>
    </source>
</reference>
<name>A0A369T9Y7_9PROT</name>
<dbReference type="SMART" id="SM00421">
    <property type="entry name" value="HTH_LUXR"/>
    <property type="match status" value="1"/>
</dbReference>
<dbReference type="SUPFAM" id="SSF52172">
    <property type="entry name" value="CheY-like"/>
    <property type="match status" value="1"/>
</dbReference>
<dbReference type="SUPFAM" id="SSF46894">
    <property type="entry name" value="C-terminal effector domain of the bipartite response regulators"/>
    <property type="match status" value="1"/>
</dbReference>
<dbReference type="AlphaFoldDB" id="A0A369T9Y7"/>
<dbReference type="Pfam" id="PF00072">
    <property type="entry name" value="Response_reg"/>
    <property type="match status" value="1"/>
</dbReference>
<evidence type="ECO:0000313" key="5">
    <source>
        <dbReference type="EMBL" id="RDD61314.1"/>
    </source>
</evidence>
<dbReference type="EMBL" id="QPMH01000013">
    <property type="protein sequence ID" value="RDD61314.1"/>
    <property type="molecule type" value="Genomic_DNA"/>
</dbReference>
<dbReference type="PANTHER" id="PTHR43214:SF42">
    <property type="entry name" value="TRANSCRIPTIONAL REGULATORY PROTEIN DESR"/>
    <property type="match status" value="1"/>
</dbReference>
<dbReference type="PROSITE" id="PS50110">
    <property type="entry name" value="RESPONSE_REGULATORY"/>
    <property type="match status" value="1"/>
</dbReference>
<organism evidence="5 6">
    <name type="scientific">Ferruginivarius sediminum</name>
    <dbReference type="NCBI Taxonomy" id="2661937"/>
    <lineage>
        <taxon>Bacteria</taxon>
        <taxon>Pseudomonadati</taxon>
        <taxon>Pseudomonadota</taxon>
        <taxon>Alphaproteobacteria</taxon>
        <taxon>Rhodospirillales</taxon>
        <taxon>Rhodospirillaceae</taxon>
        <taxon>Ferruginivarius</taxon>
    </lineage>
</organism>
<dbReference type="PROSITE" id="PS00622">
    <property type="entry name" value="HTH_LUXR_1"/>
    <property type="match status" value="1"/>
</dbReference>
<dbReference type="CDD" id="cd06170">
    <property type="entry name" value="LuxR_C_like"/>
    <property type="match status" value="1"/>
</dbReference>
<dbReference type="Gene3D" id="3.40.50.2300">
    <property type="match status" value="1"/>
</dbReference>
<gene>
    <name evidence="5" type="ORF">DRB17_13670</name>
</gene>
<feature type="domain" description="Response regulatory" evidence="4">
    <location>
        <begin position="42"/>
        <end position="158"/>
    </location>
</feature>
<feature type="domain" description="HTH luxR-type" evidence="3">
    <location>
        <begin position="186"/>
        <end position="251"/>
    </location>
</feature>
<dbReference type="GO" id="GO:0000160">
    <property type="term" value="P:phosphorelay signal transduction system"/>
    <property type="evidence" value="ECO:0007669"/>
    <property type="project" value="InterPro"/>
</dbReference>
<dbReference type="InterPro" id="IPR000792">
    <property type="entry name" value="Tscrpt_reg_LuxR_C"/>
</dbReference>
<evidence type="ECO:0000256" key="1">
    <source>
        <dbReference type="ARBA" id="ARBA00023125"/>
    </source>
</evidence>
<dbReference type="Pfam" id="PF00196">
    <property type="entry name" value="GerE"/>
    <property type="match status" value="1"/>
</dbReference>
<dbReference type="SMART" id="SM00448">
    <property type="entry name" value="REC"/>
    <property type="match status" value="1"/>
</dbReference>
<dbReference type="GO" id="GO:0006355">
    <property type="term" value="P:regulation of DNA-templated transcription"/>
    <property type="evidence" value="ECO:0007669"/>
    <property type="project" value="InterPro"/>
</dbReference>
<feature type="modified residue" description="4-aspartylphosphate" evidence="2">
    <location>
        <position position="93"/>
    </location>
</feature>
<keyword evidence="1 5" id="KW-0238">DNA-binding</keyword>
<keyword evidence="6" id="KW-1185">Reference proteome</keyword>
<evidence type="ECO:0000259" key="3">
    <source>
        <dbReference type="PROSITE" id="PS50043"/>
    </source>
</evidence>
<comment type="caution">
    <text evidence="5">The sequence shown here is derived from an EMBL/GenBank/DDBJ whole genome shotgun (WGS) entry which is preliminary data.</text>
</comment>
<evidence type="ECO:0000313" key="6">
    <source>
        <dbReference type="Proteomes" id="UP000253941"/>
    </source>
</evidence>
<accession>A0A369T9Y7</accession>
<dbReference type="InterPro" id="IPR011006">
    <property type="entry name" value="CheY-like_superfamily"/>
</dbReference>
<protein>
    <submittedName>
        <fullName evidence="5">DNA-binding response regulator</fullName>
    </submittedName>
</protein>
<dbReference type="InterPro" id="IPR001789">
    <property type="entry name" value="Sig_transdc_resp-reg_receiver"/>
</dbReference>
<dbReference type="GO" id="GO:0003677">
    <property type="term" value="F:DNA binding"/>
    <property type="evidence" value="ECO:0007669"/>
    <property type="project" value="UniProtKB-KW"/>
</dbReference>
<keyword evidence="2" id="KW-0597">Phosphoprotein</keyword>
<evidence type="ECO:0000259" key="4">
    <source>
        <dbReference type="PROSITE" id="PS50110"/>
    </source>
</evidence>
<dbReference type="Proteomes" id="UP000253941">
    <property type="component" value="Unassembled WGS sequence"/>
</dbReference>